<sequence length="126" mass="13740">MARGNGRAESRVWNETQEMLQPGRQEEELPALPSLRRLPCGGPRGLPAEKAAAPLSRTRSGPETPHTQQAWLMEKAKVPCLPSSMRPAPSAVTGLCLLMTDAEQLERPVATCTSLLLERLPFGSRI</sequence>
<evidence type="ECO:0000313" key="3">
    <source>
        <dbReference type="Proteomes" id="UP000028990"/>
    </source>
</evidence>
<feature type="region of interest" description="Disordered" evidence="1">
    <location>
        <begin position="1"/>
        <end position="66"/>
    </location>
</feature>
<evidence type="ECO:0000313" key="2">
    <source>
        <dbReference type="EMBL" id="KFO26916.1"/>
    </source>
</evidence>
<proteinExistence type="predicted"/>
<protein>
    <submittedName>
        <fullName evidence="2">Uncharacterized protein</fullName>
    </submittedName>
</protein>
<feature type="compositionally biased region" description="Polar residues" evidence="1">
    <location>
        <begin position="57"/>
        <end position="66"/>
    </location>
</feature>
<dbReference type="EMBL" id="KN123060">
    <property type="protein sequence ID" value="KFO26916.1"/>
    <property type="molecule type" value="Genomic_DNA"/>
</dbReference>
<evidence type="ECO:0000256" key="1">
    <source>
        <dbReference type="SAM" id="MobiDB-lite"/>
    </source>
</evidence>
<dbReference type="AlphaFoldDB" id="A0A091DVT1"/>
<feature type="compositionally biased region" description="Basic and acidic residues" evidence="1">
    <location>
        <begin position="1"/>
        <end position="12"/>
    </location>
</feature>
<reference evidence="2 3" key="1">
    <citation type="submission" date="2013-11" db="EMBL/GenBank/DDBJ databases">
        <title>The Damaraland mole rat (Fukomys damarensis) genome and evolution of African mole rats.</title>
        <authorList>
            <person name="Gladyshev V.N."/>
            <person name="Fang X."/>
        </authorList>
    </citation>
    <scope>NUCLEOTIDE SEQUENCE [LARGE SCALE GENOMIC DNA]</scope>
    <source>
        <tissue evidence="2">Liver</tissue>
    </source>
</reference>
<keyword evidence="3" id="KW-1185">Reference proteome</keyword>
<accession>A0A091DVT1</accession>
<dbReference type="Proteomes" id="UP000028990">
    <property type="component" value="Unassembled WGS sequence"/>
</dbReference>
<organism evidence="2 3">
    <name type="scientific">Fukomys damarensis</name>
    <name type="common">Damaraland mole rat</name>
    <name type="synonym">Cryptomys damarensis</name>
    <dbReference type="NCBI Taxonomy" id="885580"/>
    <lineage>
        <taxon>Eukaryota</taxon>
        <taxon>Metazoa</taxon>
        <taxon>Chordata</taxon>
        <taxon>Craniata</taxon>
        <taxon>Vertebrata</taxon>
        <taxon>Euteleostomi</taxon>
        <taxon>Mammalia</taxon>
        <taxon>Eutheria</taxon>
        <taxon>Euarchontoglires</taxon>
        <taxon>Glires</taxon>
        <taxon>Rodentia</taxon>
        <taxon>Hystricomorpha</taxon>
        <taxon>Bathyergidae</taxon>
        <taxon>Fukomys</taxon>
    </lineage>
</organism>
<name>A0A091DVT1_FUKDA</name>
<gene>
    <name evidence="2" type="ORF">H920_11676</name>
</gene>